<proteinExistence type="predicted"/>
<evidence type="ECO:0008006" key="4">
    <source>
        <dbReference type="Google" id="ProtNLM"/>
    </source>
</evidence>
<sequence length="132" mass="12920">MTSTSQPSAPNPRLAGVLRAAGLVLLVIGAAGYLLPSGTVHWTALIPAILGAIALGASFLRNPWAAAGLGAFVCAIALMGGGTALPQLPALLAGEAGPATASRATTAIVAILALAGLAHALIRGRRQDLGNA</sequence>
<feature type="transmembrane region" description="Helical" evidence="1">
    <location>
        <begin position="104"/>
        <end position="122"/>
    </location>
</feature>
<dbReference type="Proteomes" id="UP000199473">
    <property type="component" value="Unassembled WGS sequence"/>
</dbReference>
<feature type="transmembrane region" description="Helical" evidence="1">
    <location>
        <begin position="64"/>
        <end position="84"/>
    </location>
</feature>
<dbReference type="STRING" id="1123062.SAMN02745775_108209"/>
<gene>
    <name evidence="2" type="ORF">SAMN02745775_108209</name>
</gene>
<evidence type="ECO:0000256" key="1">
    <source>
        <dbReference type="SAM" id="Phobius"/>
    </source>
</evidence>
<reference evidence="2 3" key="1">
    <citation type="submission" date="2016-10" db="EMBL/GenBank/DDBJ databases">
        <authorList>
            <person name="de Groot N.N."/>
        </authorList>
    </citation>
    <scope>NUCLEOTIDE SEQUENCE [LARGE SCALE GENOMIC DNA]</scope>
    <source>
        <strain evidence="2 3">DSM 19981</strain>
    </source>
</reference>
<feature type="transmembrane region" description="Helical" evidence="1">
    <location>
        <begin position="12"/>
        <end position="34"/>
    </location>
</feature>
<dbReference type="RefSeq" id="WP_139226108.1">
    <property type="nucleotide sequence ID" value="NZ_FOSQ01000008.1"/>
</dbReference>
<evidence type="ECO:0000313" key="3">
    <source>
        <dbReference type="Proteomes" id="UP000199473"/>
    </source>
</evidence>
<name>A0A1I4CTR4_9PROT</name>
<keyword evidence="1" id="KW-1133">Transmembrane helix</keyword>
<keyword evidence="1" id="KW-0812">Transmembrane</keyword>
<protein>
    <recommendedName>
        <fullName evidence="4">SPW repeat-containing protein</fullName>
    </recommendedName>
</protein>
<feature type="transmembrane region" description="Helical" evidence="1">
    <location>
        <begin position="40"/>
        <end position="57"/>
    </location>
</feature>
<dbReference type="AlphaFoldDB" id="A0A1I4CTR4"/>
<dbReference type="EMBL" id="FOSQ01000008">
    <property type="protein sequence ID" value="SFK84688.1"/>
    <property type="molecule type" value="Genomic_DNA"/>
</dbReference>
<organism evidence="2 3">
    <name type="scientific">Falsiroseomonas stagni DSM 19981</name>
    <dbReference type="NCBI Taxonomy" id="1123062"/>
    <lineage>
        <taxon>Bacteria</taxon>
        <taxon>Pseudomonadati</taxon>
        <taxon>Pseudomonadota</taxon>
        <taxon>Alphaproteobacteria</taxon>
        <taxon>Acetobacterales</taxon>
        <taxon>Roseomonadaceae</taxon>
        <taxon>Falsiroseomonas</taxon>
    </lineage>
</organism>
<evidence type="ECO:0000313" key="2">
    <source>
        <dbReference type="EMBL" id="SFK84688.1"/>
    </source>
</evidence>
<keyword evidence="3" id="KW-1185">Reference proteome</keyword>
<keyword evidence="1" id="KW-0472">Membrane</keyword>
<accession>A0A1I4CTR4</accession>